<dbReference type="Proteomes" id="UP000583266">
    <property type="component" value="Unassembled WGS sequence"/>
</dbReference>
<dbReference type="InterPro" id="IPR004358">
    <property type="entry name" value="Sig_transdc_His_kin-like_C"/>
</dbReference>
<keyword evidence="5" id="KW-1133">Transmembrane helix</keyword>
<dbReference type="GO" id="GO:0000155">
    <property type="term" value="F:phosphorelay sensor kinase activity"/>
    <property type="evidence" value="ECO:0007669"/>
    <property type="project" value="InterPro"/>
</dbReference>
<feature type="transmembrane region" description="Helical" evidence="5">
    <location>
        <begin position="138"/>
        <end position="157"/>
    </location>
</feature>
<dbReference type="SMART" id="SM00448">
    <property type="entry name" value="REC"/>
    <property type="match status" value="1"/>
</dbReference>
<evidence type="ECO:0000313" key="9">
    <source>
        <dbReference type="Proteomes" id="UP000583266"/>
    </source>
</evidence>
<evidence type="ECO:0000259" key="6">
    <source>
        <dbReference type="PROSITE" id="PS50109"/>
    </source>
</evidence>
<feature type="transmembrane region" description="Helical" evidence="5">
    <location>
        <begin position="33"/>
        <end position="55"/>
    </location>
</feature>
<feature type="transmembrane region" description="Helical" evidence="5">
    <location>
        <begin position="113"/>
        <end position="131"/>
    </location>
</feature>
<dbReference type="InterPro" id="IPR003661">
    <property type="entry name" value="HisK_dim/P_dom"/>
</dbReference>
<dbReference type="SUPFAM" id="SSF55874">
    <property type="entry name" value="ATPase domain of HSP90 chaperone/DNA topoisomerase II/histidine kinase"/>
    <property type="match status" value="1"/>
</dbReference>
<dbReference type="RefSeq" id="WP_169225637.1">
    <property type="nucleotide sequence ID" value="NZ_JABBGC010000001.1"/>
</dbReference>
<dbReference type="InterPro" id="IPR005467">
    <property type="entry name" value="His_kinase_dom"/>
</dbReference>
<dbReference type="PRINTS" id="PR00344">
    <property type="entry name" value="BCTRLSENSOR"/>
</dbReference>
<evidence type="ECO:0000256" key="5">
    <source>
        <dbReference type="SAM" id="Phobius"/>
    </source>
</evidence>
<dbReference type="SMART" id="SM00388">
    <property type="entry name" value="HisKA"/>
    <property type="match status" value="1"/>
</dbReference>
<dbReference type="AlphaFoldDB" id="A0A848GPU2"/>
<keyword evidence="3 4" id="KW-0597">Phosphoprotein</keyword>
<proteinExistence type="predicted"/>
<feature type="domain" description="Response regulatory" evidence="7">
    <location>
        <begin position="459"/>
        <end position="571"/>
    </location>
</feature>
<organism evidence="8 9">
    <name type="scientific">Chitinophaga fulva</name>
    <dbReference type="NCBI Taxonomy" id="2728842"/>
    <lineage>
        <taxon>Bacteria</taxon>
        <taxon>Pseudomonadati</taxon>
        <taxon>Bacteroidota</taxon>
        <taxon>Chitinophagia</taxon>
        <taxon>Chitinophagales</taxon>
        <taxon>Chitinophagaceae</taxon>
        <taxon>Chitinophaga</taxon>
    </lineage>
</organism>
<dbReference type="SMART" id="SM00387">
    <property type="entry name" value="HATPase_c"/>
    <property type="match status" value="1"/>
</dbReference>
<feature type="domain" description="Histidine kinase" evidence="6">
    <location>
        <begin position="210"/>
        <end position="435"/>
    </location>
</feature>
<evidence type="ECO:0000313" key="8">
    <source>
        <dbReference type="EMBL" id="NML38660.1"/>
    </source>
</evidence>
<comment type="catalytic activity">
    <reaction evidence="1">
        <text>ATP + protein L-histidine = ADP + protein N-phospho-L-histidine.</text>
        <dbReference type="EC" id="2.7.13.3"/>
    </reaction>
</comment>
<dbReference type="PROSITE" id="PS50109">
    <property type="entry name" value="HIS_KIN"/>
    <property type="match status" value="1"/>
</dbReference>
<dbReference type="SUPFAM" id="SSF52172">
    <property type="entry name" value="CheY-like"/>
    <property type="match status" value="1"/>
</dbReference>
<evidence type="ECO:0000256" key="3">
    <source>
        <dbReference type="ARBA" id="ARBA00022553"/>
    </source>
</evidence>
<dbReference type="PANTHER" id="PTHR43547">
    <property type="entry name" value="TWO-COMPONENT HISTIDINE KINASE"/>
    <property type="match status" value="1"/>
</dbReference>
<dbReference type="Gene3D" id="1.10.287.130">
    <property type="match status" value="1"/>
</dbReference>
<dbReference type="SUPFAM" id="SSF47384">
    <property type="entry name" value="Homodimeric domain of signal transducing histidine kinase"/>
    <property type="match status" value="1"/>
</dbReference>
<dbReference type="Pfam" id="PF00072">
    <property type="entry name" value="Response_reg"/>
    <property type="match status" value="1"/>
</dbReference>
<dbReference type="Gene3D" id="3.30.565.10">
    <property type="entry name" value="Histidine kinase-like ATPase, C-terminal domain"/>
    <property type="match status" value="1"/>
</dbReference>
<dbReference type="InterPro" id="IPR036097">
    <property type="entry name" value="HisK_dim/P_sf"/>
</dbReference>
<dbReference type="InterPro" id="IPR036890">
    <property type="entry name" value="HATPase_C_sf"/>
</dbReference>
<evidence type="ECO:0000259" key="7">
    <source>
        <dbReference type="PROSITE" id="PS50110"/>
    </source>
</evidence>
<gene>
    <name evidence="8" type="ORF">HHL17_15740</name>
</gene>
<comment type="caution">
    <text evidence="8">The sequence shown here is derived from an EMBL/GenBank/DDBJ whole genome shotgun (WGS) entry which is preliminary data.</text>
</comment>
<dbReference type="PROSITE" id="PS50110">
    <property type="entry name" value="RESPONSE_REGULATORY"/>
    <property type="match status" value="1"/>
</dbReference>
<feature type="transmembrane region" description="Helical" evidence="5">
    <location>
        <begin position="61"/>
        <end position="82"/>
    </location>
</feature>
<accession>A0A848GPU2</accession>
<feature type="transmembrane region" description="Helical" evidence="5">
    <location>
        <begin position="177"/>
        <end position="197"/>
    </location>
</feature>
<keyword evidence="9" id="KW-1185">Reference proteome</keyword>
<dbReference type="Gene3D" id="3.40.50.2300">
    <property type="match status" value="1"/>
</dbReference>
<evidence type="ECO:0000256" key="1">
    <source>
        <dbReference type="ARBA" id="ARBA00000085"/>
    </source>
</evidence>
<dbReference type="InterPro" id="IPR001789">
    <property type="entry name" value="Sig_transdc_resp-reg_receiver"/>
</dbReference>
<keyword evidence="5" id="KW-0472">Membrane</keyword>
<dbReference type="InterPro" id="IPR003594">
    <property type="entry name" value="HATPase_dom"/>
</dbReference>
<evidence type="ECO:0000256" key="4">
    <source>
        <dbReference type="PROSITE-ProRule" id="PRU00169"/>
    </source>
</evidence>
<dbReference type="CDD" id="cd00082">
    <property type="entry name" value="HisKA"/>
    <property type="match status" value="1"/>
</dbReference>
<dbReference type="EC" id="2.7.13.3" evidence="2"/>
<dbReference type="InterPro" id="IPR011006">
    <property type="entry name" value="CheY-like_superfamily"/>
</dbReference>
<dbReference type="Pfam" id="PF02518">
    <property type="entry name" value="HATPase_c"/>
    <property type="match status" value="1"/>
</dbReference>
<reference evidence="8 9" key="1">
    <citation type="submission" date="2020-04" db="EMBL/GenBank/DDBJ databases">
        <title>Chitinophaga sp. G-6-1-13 sp. nov., isolated from soil.</title>
        <authorList>
            <person name="Dahal R.H."/>
            <person name="Chaudhary D.K."/>
        </authorList>
    </citation>
    <scope>NUCLEOTIDE SEQUENCE [LARGE SCALE GENOMIC DNA]</scope>
    <source>
        <strain evidence="8 9">G-6-1-13</strain>
    </source>
</reference>
<feature type="modified residue" description="4-aspartylphosphate" evidence="4">
    <location>
        <position position="506"/>
    </location>
</feature>
<dbReference type="PANTHER" id="PTHR43547:SF2">
    <property type="entry name" value="HYBRID SIGNAL TRANSDUCTION HISTIDINE KINASE C"/>
    <property type="match status" value="1"/>
</dbReference>
<evidence type="ECO:0000256" key="2">
    <source>
        <dbReference type="ARBA" id="ARBA00012438"/>
    </source>
</evidence>
<keyword evidence="5" id="KW-0812">Transmembrane</keyword>
<keyword evidence="8" id="KW-0418">Kinase</keyword>
<sequence length="572" mass="63812">MKSMRIDIVTFVKSIIDIGTSRAPVEDRKAIQIINVLGIVTGLMVYAVGFIFYSILPNRLLLYGVLFEGSSFIALVVLNYFGKSQISKYAVLGIHCFGAVYFGALLGMVLPTMLVAAFLFVFLVGGTTLIFRNSLNKWCSIGVVAIVMCITELNNYYDVIKPLPLGNHHNYYIFRWLSNAGILALMLGVIWLLARAVEGYDKARRKFLADTTHEIGNALNPISQSIQRLERYIKQLDSPEHMAIFEQYIKRAKPAMSYAKLMIDSVISLAKIENGIYELECKPFLVLPWVGSVIDMLSPNAEEKGQIIRLKYHDLRPIINADRLMLTQILGNLISNASKYGANNTAITVTLSNIDRWGLKIAVHNLGYIPPEVRVNLFERYVTTKGGYERGSGTEGNGIGLDIVRTAVGRLGGKIEVASTMENGTTFSVQIFDVVDQRQELLVTLDDEKPVTHSFDDKTILIIDDNLDTYNSVRILTRGCKLYKAIDGEAGLAKAQELVPDLILIDKTMEKMDGMEVLQHIKNDSKLKSIPVVVVTGSVYEKDKFLSAGCKDFLSKPLDHKQLELILLKNLK</sequence>
<dbReference type="EMBL" id="JABBGC010000001">
    <property type="protein sequence ID" value="NML38660.1"/>
    <property type="molecule type" value="Genomic_DNA"/>
</dbReference>
<name>A0A848GPU2_9BACT</name>
<protein>
    <recommendedName>
        <fullName evidence="2">histidine kinase</fullName>
        <ecNumber evidence="2">2.7.13.3</ecNumber>
    </recommendedName>
</protein>
<feature type="transmembrane region" description="Helical" evidence="5">
    <location>
        <begin position="89"/>
        <end position="107"/>
    </location>
</feature>
<keyword evidence="8" id="KW-0808">Transferase</keyword>